<gene>
    <name evidence="4" type="ORF">QLQ12_09235</name>
</gene>
<organism evidence="4 5">
    <name type="scientific">Actinoplanes sandaracinus</name>
    <dbReference type="NCBI Taxonomy" id="3045177"/>
    <lineage>
        <taxon>Bacteria</taxon>
        <taxon>Bacillati</taxon>
        <taxon>Actinomycetota</taxon>
        <taxon>Actinomycetes</taxon>
        <taxon>Micromonosporales</taxon>
        <taxon>Micromonosporaceae</taxon>
        <taxon>Actinoplanes</taxon>
    </lineage>
</organism>
<keyword evidence="1" id="KW-0808">Transferase</keyword>
<keyword evidence="4" id="KW-0547">Nucleotide-binding</keyword>
<dbReference type="PANTHER" id="PTHR35526:SF3">
    <property type="entry name" value="ANTI-SIGMA-F FACTOR RSBW"/>
    <property type="match status" value="1"/>
</dbReference>
<keyword evidence="1" id="KW-0723">Serine/threonine-protein kinase</keyword>
<name>A0ABT6WGC5_9ACTN</name>
<evidence type="ECO:0000259" key="3">
    <source>
        <dbReference type="Pfam" id="PF13581"/>
    </source>
</evidence>
<feature type="domain" description="Histidine kinase/HSP90-like ATPase" evidence="3">
    <location>
        <begin position="33"/>
        <end position="140"/>
    </location>
</feature>
<keyword evidence="5" id="KW-1185">Reference proteome</keyword>
<evidence type="ECO:0000313" key="4">
    <source>
        <dbReference type="EMBL" id="MDI6098781.1"/>
    </source>
</evidence>
<keyword evidence="1" id="KW-0418">Kinase</keyword>
<dbReference type="RefSeq" id="WP_282758633.1">
    <property type="nucleotide sequence ID" value="NZ_JASCTH010000005.1"/>
</dbReference>
<feature type="region of interest" description="Disordered" evidence="2">
    <location>
        <begin position="152"/>
        <end position="175"/>
    </location>
</feature>
<keyword evidence="4" id="KW-0067">ATP-binding</keyword>
<evidence type="ECO:0000256" key="1">
    <source>
        <dbReference type="ARBA" id="ARBA00022527"/>
    </source>
</evidence>
<dbReference type="Gene3D" id="3.30.565.10">
    <property type="entry name" value="Histidine kinase-like ATPase, C-terminal domain"/>
    <property type="match status" value="1"/>
</dbReference>
<dbReference type="InterPro" id="IPR036890">
    <property type="entry name" value="HATPase_C_sf"/>
</dbReference>
<dbReference type="CDD" id="cd16936">
    <property type="entry name" value="HATPase_RsbW-like"/>
    <property type="match status" value="1"/>
</dbReference>
<dbReference type="InterPro" id="IPR050267">
    <property type="entry name" value="Anti-sigma-factor_SerPK"/>
</dbReference>
<sequence length="175" mass="17589">MTGGGSTGAGDTDGSVPPVSAPAPDPLLDEPFTDTTVTALRHRLSAAAAAAGLSGTVGEDFVLAAHELVTNAVKHGGGAGRLRLRLLADVLVCEIIDHGRKAPELPIRLSQTDQPGGRGLWLAHRLTGALMLTRRPDGGVTASVSVCVGEAATPGRPANGPHAGDASPVTDSDGR</sequence>
<dbReference type="SUPFAM" id="SSF55874">
    <property type="entry name" value="ATPase domain of HSP90 chaperone/DNA topoisomerase II/histidine kinase"/>
    <property type="match status" value="1"/>
</dbReference>
<evidence type="ECO:0000256" key="2">
    <source>
        <dbReference type="SAM" id="MobiDB-lite"/>
    </source>
</evidence>
<dbReference type="Proteomes" id="UP001241758">
    <property type="component" value="Unassembled WGS sequence"/>
</dbReference>
<dbReference type="Pfam" id="PF13581">
    <property type="entry name" value="HATPase_c_2"/>
    <property type="match status" value="1"/>
</dbReference>
<dbReference type="PANTHER" id="PTHR35526">
    <property type="entry name" value="ANTI-SIGMA-F FACTOR RSBW-RELATED"/>
    <property type="match status" value="1"/>
</dbReference>
<comment type="caution">
    <text evidence="4">The sequence shown here is derived from an EMBL/GenBank/DDBJ whole genome shotgun (WGS) entry which is preliminary data.</text>
</comment>
<proteinExistence type="predicted"/>
<feature type="compositionally biased region" description="Low complexity" evidence="2">
    <location>
        <begin position="9"/>
        <end position="18"/>
    </location>
</feature>
<reference evidence="4 5" key="1">
    <citation type="submission" date="2023-05" db="EMBL/GenBank/DDBJ databases">
        <title>Actinoplanes sp. NEAU-A12 genome sequencing.</title>
        <authorList>
            <person name="Wang Z.-S."/>
        </authorList>
    </citation>
    <scope>NUCLEOTIDE SEQUENCE [LARGE SCALE GENOMIC DNA]</scope>
    <source>
        <strain evidence="4 5">NEAU-A12</strain>
    </source>
</reference>
<dbReference type="GO" id="GO:0005524">
    <property type="term" value="F:ATP binding"/>
    <property type="evidence" value="ECO:0007669"/>
    <property type="project" value="UniProtKB-KW"/>
</dbReference>
<feature type="region of interest" description="Disordered" evidence="2">
    <location>
        <begin position="1"/>
        <end position="31"/>
    </location>
</feature>
<dbReference type="EMBL" id="JASCTH010000005">
    <property type="protein sequence ID" value="MDI6098781.1"/>
    <property type="molecule type" value="Genomic_DNA"/>
</dbReference>
<protein>
    <submittedName>
        <fullName evidence="4">ATP-binding protein</fullName>
    </submittedName>
</protein>
<evidence type="ECO:0000313" key="5">
    <source>
        <dbReference type="Proteomes" id="UP001241758"/>
    </source>
</evidence>
<dbReference type="InterPro" id="IPR003594">
    <property type="entry name" value="HATPase_dom"/>
</dbReference>
<accession>A0ABT6WGC5</accession>